<organism evidence="2 3">
    <name type="scientific">Massariosphaeria phaeospora</name>
    <dbReference type="NCBI Taxonomy" id="100035"/>
    <lineage>
        <taxon>Eukaryota</taxon>
        <taxon>Fungi</taxon>
        <taxon>Dikarya</taxon>
        <taxon>Ascomycota</taxon>
        <taxon>Pezizomycotina</taxon>
        <taxon>Dothideomycetes</taxon>
        <taxon>Pleosporomycetidae</taxon>
        <taxon>Pleosporales</taxon>
        <taxon>Pleosporales incertae sedis</taxon>
        <taxon>Massariosphaeria</taxon>
    </lineage>
</organism>
<dbReference type="Proteomes" id="UP000481861">
    <property type="component" value="Unassembled WGS sequence"/>
</dbReference>
<feature type="region of interest" description="Disordered" evidence="1">
    <location>
        <begin position="77"/>
        <end position="107"/>
    </location>
</feature>
<evidence type="ECO:0000256" key="1">
    <source>
        <dbReference type="SAM" id="MobiDB-lite"/>
    </source>
</evidence>
<name>A0A7C8IED2_9PLEO</name>
<keyword evidence="3" id="KW-1185">Reference proteome</keyword>
<sequence length="216" mass="23548">MNHAHDSSSDDGWRDDFHVMTGGLSSFSQNRADSSANLLGPSTRDEEYSLFFRIRNRAGGFLKVCLRYSCCYQPRRVEPVHPPAAEPNDDNGIEHGDRNNEASDLSRPQSIRVKNYVAGRVLSSLLPAVHTPLLSRPSPTKTLPPSGRSGQSAQPEPIPNTSDLDETWETETAVVGSASTGSTRVEMGSPCRSTPSPTENSPLLRDPAVFDMDPIN</sequence>
<proteinExistence type="predicted"/>
<dbReference type="EMBL" id="JAADJZ010000010">
    <property type="protein sequence ID" value="KAF2872050.1"/>
    <property type="molecule type" value="Genomic_DNA"/>
</dbReference>
<evidence type="ECO:0000313" key="2">
    <source>
        <dbReference type="EMBL" id="KAF2872050.1"/>
    </source>
</evidence>
<comment type="caution">
    <text evidence="2">The sequence shown here is derived from an EMBL/GenBank/DDBJ whole genome shotgun (WGS) entry which is preliminary data.</text>
</comment>
<reference evidence="2 3" key="1">
    <citation type="submission" date="2020-01" db="EMBL/GenBank/DDBJ databases">
        <authorList>
            <consortium name="DOE Joint Genome Institute"/>
            <person name="Haridas S."/>
            <person name="Albert R."/>
            <person name="Binder M."/>
            <person name="Bloem J."/>
            <person name="Labutti K."/>
            <person name="Salamov A."/>
            <person name="Andreopoulos B."/>
            <person name="Baker S.E."/>
            <person name="Barry K."/>
            <person name="Bills G."/>
            <person name="Bluhm B.H."/>
            <person name="Cannon C."/>
            <person name="Castanera R."/>
            <person name="Culley D.E."/>
            <person name="Daum C."/>
            <person name="Ezra D."/>
            <person name="Gonzalez J.B."/>
            <person name="Henrissat B."/>
            <person name="Kuo A."/>
            <person name="Liang C."/>
            <person name="Lipzen A."/>
            <person name="Lutzoni F."/>
            <person name="Magnuson J."/>
            <person name="Mondo S."/>
            <person name="Nolan M."/>
            <person name="Ohm R."/>
            <person name="Pangilinan J."/>
            <person name="Park H.-J.H."/>
            <person name="Ramirez L."/>
            <person name="Alfaro M."/>
            <person name="Sun H."/>
            <person name="Tritt A."/>
            <person name="Yoshinaga Y."/>
            <person name="Zwiers L.-H.L."/>
            <person name="Turgeon B.G."/>
            <person name="Goodwin S.B."/>
            <person name="Spatafora J.W."/>
            <person name="Crous P.W."/>
            <person name="Grigoriev I.V."/>
        </authorList>
    </citation>
    <scope>NUCLEOTIDE SEQUENCE [LARGE SCALE GENOMIC DNA]</scope>
    <source>
        <strain evidence="2 3">CBS 611.86</strain>
    </source>
</reference>
<feature type="compositionally biased region" description="Basic and acidic residues" evidence="1">
    <location>
        <begin position="92"/>
        <end position="101"/>
    </location>
</feature>
<accession>A0A7C8IED2</accession>
<dbReference type="AlphaFoldDB" id="A0A7C8IED2"/>
<gene>
    <name evidence="2" type="ORF">BDV95DRAFT_33505</name>
</gene>
<feature type="region of interest" description="Disordered" evidence="1">
    <location>
        <begin position="131"/>
        <end position="216"/>
    </location>
</feature>
<feature type="compositionally biased region" description="Polar residues" evidence="1">
    <location>
        <begin position="137"/>
        <end position="162"/>
    </location>
</feature>
<feature type="compositionally biased region" description="Polar residues" evidence="1">
    <location>
        <begin position="191"/>
        <end position="201"/>
    </location>
</feature>
<evidence type="ECO:0000313" key="3">
    <source>
        <dbReference type="Proteomes" id="UP000481861"/>
    </source>
</evidence>
<protein>
    <submittedName>
        <fullName evidence="2">Uncharacterized protein</fullName>
    </submittedName>
</protein>